<feature type="chain" id="PRO_5045130198" evidence="2">
    <location>
        <begin position="23"/>
        <end position="510"/>
    </location>
</feature>
<dbReference type="Pfam" id="PF01551">
    <property type="entry name" value="Peptidase_M23"/>
    <property type="match status" value="1"/>
</dbReference>
<evidence type="ECO:0000256" key="1">
    <source>
        <dbReference type="SAM" id="MobiDB-lite"/>
    </source>
</evidence>
<reference evidence="4" key="1">
    <citation type="submission" date="2022-03" db="EMBL/GenBank/DDBJ databases">
        <authorList>
            <person name="Santos J.D.N."/>
            <person name="Kallscheuer N."/>
            <person name="Jogler C."/>
            <person name="Lage O.M."/>
        </authorList>
    </citation>
    <scope>NUCLEOTIDE SEQUENCE</scope>
    <source>
        <strain evidence="4">M600PL45_2</strain>
    </source>
</reference>
<keyword evidence="2" id="KW-0732">Signal</keyword>
<reference evidence="4" key="2">
    <citation type="journal article" date="2023" name="Int. J. Syst. Evol. Microbiol.">
        <title>Streptomyces marispadix sp. nov., isolated from marine beach sediment of the Northern Coast of Portugal.</title>
        <authorList>
            <person name="dos Santos J.D.N."/>
            <person name="Vitorino I.R."/>
            <person name="Kallscheuer N."/>
            <person name="Srivastava A."/>
            <person name="Krautwurst S."/>
            <person name="Marz M."/>
            <person name="Jogler C."/>
            <person name="Lobo Da Cunha A."/>
            <person name="Catita J."/>
            <person name="Goncalves H."/>
            <person name="Gonzalez I."/>
            <person name="Reyes F."/>
            <person name="Lage O.M."/>
        </authorList>
    </citation>
    <scope>NUCLEOTIDE SEQUENCE</scope>
    <source>
        <strain evidence="4">M600PL45_2</strain>
    </source>
</reference>
<comment type="caution">
    <text evidence="4">The sequence shown here is derived from an EMBL/GenBank/DDBJ whole genome shotgun (WGS) entry which is preliminary data.</text>
</comment>
<organism evidence="4 5">
    <name type="scientific">Streptomyces marispadix</name>
    <dbReference type="NCBI Taxonomy" id="2922868"/>
    <lineage>
        <taxon>Bacteria</taxon>
        <taxon>Bacillati</taxon>
        <taxon>Actinomycetota</taxon>
        <taxon>Actinomycetes</taxon>
        <taxon>Kitasatosporales</taxon>
        <taxon>Streptomycetaceae</taxon>
        <taxon>Streptomyces</taxon>
    </lineage>
</organism>
<dbReference type="PANTHER" id="PTHR21666:SF270">
    <property type="entry name" value="MUREIN HYDROLASE ACTIVATOR ENVC"/>
    <property type="match status" value="1"/>
</dbReference>
<evidence type="ECO:0000256" key="2">
    <source>
        <dbReference type="SAM" id="SignalP"/>
    </source>
</evidence>
<feature type="signal peptide" evidence="2">
    <location>
        <begin position="1"/>
        <end position="22"/>
    </location>
</feature>
<sequence length="510" mass="51690">MRSTGWGVRGTLTALITVAALAAGPAATADAATAGTYGPAGSSGAYGSSSASGPYGSSGAQVTLDAPDFKAPFECGTKWTYATYEGHGEGDLALDFNTGSGPDGDLGLPALASAGGTAHVATDSDGGGKYVEIDHGGGWVSGVFHLQKQTVKDGEKVKQGQQIGKVGDTTGNGSDLSPHLHYQVKLDGRLQKIELEGKKLYPYPYEEGKEFLTSTNGCDGDDPDEPQEPKKTELAYTGAKSASNGSPAKLAAELTDEDGDPVDGRTVGFTLGTGDSKQKCDGKTGSDGRASCEIDPVRQKLTEDGTVPVTARFAGDDEYEASKKSAKLKLEYVSGRAFGLSANAPLGLPVSVEPTPDTGEVRTAGEESKSPPCAQNIRALVLSADALCAEVTTKTGPGKVTATATLAKAGIELPGLPVVGLSGVRSTSTSTCEASSGSVDLELTVLGESVDTGDTPNLEVDLGVVGAKLVVNERITTDDGGLTVNAAHLTAPGGIDVVIGSSSSTAHNCT</sequence>
<dbReference type="InterPro" id="IPR016047">
    <property type="entry name" value="M23ase_b-sheet_dom"/>
</dbReference>
<dbReference type="Gene3D" id="2.70.70.10">
    <property type="entry name" value="Glucose Permease (Domain IIA)"/>
    <property type="match status" value="1"/>
</dbReference>
<feature type="region of interest" description="Disordered" evidence="1">
    <location>
        <begin position="349"/>
        <end position="371"/>
    </location>
</feature>
<accession>A0ABS9T2N6</accession>
<dbReference type="PANTHER" id="PTHR21666">
    <property type="entry name" value="PEPTIDASE-RELATED"/>
    <property type="match status" value="1"/>
</dbReference>
<dbReference type="NCBIfam" id="NF040603">
    <property type="entry name" value="choice_anch_P"/>
    <property type="match status" value="1"/>
</dbReference>
<evidence type="ECO:0000259" key="3">
    <source>
        <dbReference type="Pfam" id="PF01551"/>
    </source>
</evidence>
<dbReference type="Proteomes" id="UP001166784">
    <property type="component" value="Unassembled WGS sequence"/>
</dbReference>
<feature type="domain" description="M23ase beta-sheet core" evidence="3">
    <location>
        <begin position="105"/>
        <end position="189"/>
    </location>
</feature>
<name>A0ABS9T2N6_9ACTN</name>
<evidence type="ECO:0000313" key="4">
    <source>
        <dbReference type="EMBL" id="MCH6162794.1"/>
    </source>
</evidence>
<dbReference type="InterPro" id="IPR050570">
    <property type="entry name" value="Cell_wall_metabolism_enzyme"/>
</dbReference>
<dbReference type="InterPro" id="IPR011055">
    <property type="entry name" value="Dup_hybrid_motif"/>
</dbReference>
<dbReference type="CDD" id="cd12797">
    <property type="entry name" value="M23_peptidase"/>
    <property type="match status" value="1"/>
</dbReference>
<gene>
    <name evidence="4" type="ORF">MMA15_21095</name>
</gene>
<dbReference type="EMBL" id="JAKWJU010000002">
    <property type="protein sequence ID" value="MCH6162794.1"/>
    <property type="molecule type" value="Genomic_DNA"/>
</dbReference>
<protein>
    <submittedName>
        <fullName evidence="4">Peptidoglycan DD-metalloendopeptidase family protein</fullName>
    </submittedName>
</protein>
<feature type="compositionally biased region" description="Basic and acidic residues" evidence="1">
    <location>
        <begin position="359"/>
        <end position="369"/>
    </location>
</feature>
<dbReference type="InterPro" id="IPR013783">
    <property type="entry name" value="Ig-like_fold"/>
</dbReference>
<dbReference type="SUPFAM" id="SSF51261">
    <property type="entry name" value="Duplicated hybrid motif"/>
    <property type="match status" value="1"/>
</dbReference>
<evidence type="ECO:0000313" key="5">
    <source>
        <dbReference type="Proteomes" id="UP001166784"/>
    </source>
</evidence>
<dbReference type="InterPro" id="IPR008964">
    <property type="entry name" value="Invasin/intimin_cell_adhesion"/>
</dbReference>
<proteinExistence type="predicted"/>
<keyword evidence="5" id="KW-1185">Reference proteome</keyword>
<dbReference type="Gene3D" id="2.60.40.10">
    <property type="entry name" value="Immunoglobulins"/>
    <property type="match status" value="1"/>
</dbReference>
<feature type="region of interest" description="Disordered" evidence="1">
    <location>
        <begin position="211"/>
        <end position="247"/>
    </location>
</feature>
<dbReference type="RefSeq" id="WP_241061695.1">
    <property type="nucleotide sequence ID" value="NZ_JAKWJU010000002.1"/>
</dbReference>
<dbReference type="SUPFAM" id="SSF49373">
    <property type="entry name" value="Invasin/intimin cell-adhesion fragments"/>
    <property type="match status" value="1"/>
</dbReference>